<evidence type="ECO:0000256" key="2">
    <source>
        <dbReference type="SAM" id="SignalP"/>
    </source>
</evidence>
<name>A0A370NCE2_9BURK</name>
<evidence type="ECO:0000313" key="4">
    <source>
        <dbReference type="Proteomes" id="UP000254875"/>
    </source>
</evidence>
<dbReference type="AlphaFoldDB" id="A0A370NCE2"/>
<accession>A0A370NCE2</accession>
<reference evidence="4" key="1">
    <citation type="submission" date="2018-05" db="EMBL/GenBank/DDBJ databases">
        <authorList>
            <person name="Feng T."/>
        </authorList>
    </citation>
    <scope>NUCLEOTIDE SEQUENCE [LARGE SCALE GENOMIC DNA]</scope>
    <source>
        <strain evidence="4">S27</strain>
    </source>
</reference>
<keyword evidence="2" id="KW-0732">Signal</keyword>
<dbReference type="PROSITE" id="PS51257">
    <property type="entry name" value="PROKAR_LIPOPROTEIN"/>
    <property type="match status" value="1"/>
</dbReference>
<dbReference type="OrthoDB" id="8667365at2"/>
<comment type="caution">
    <text evidence="3">The sequence shown here is derived from an EMBL/GenBank/DDBJ whole genome shotgun (WGS) entry which is preliminary data.</text>
</comment>
<feature type="chain" id="PRO_5016876361" evidence="2">
    <location>
        <begin position="22"/>
        <end position="104"/>
    </location>
</feature>
<feature type="compositionally biased region" description="Low complexity" evidence="1">
    <location>
        <begin position="29"/>
        <end position="39"/>
    </location>
</feature>
<dbReference type="RefSeq" id="WP_115100590.1">
    <property type="nucleotide sequence ID" value="NZ_QHKS01000005.1"/>
</dbReference>
<protein>
    <submittedName>
        <fullName evidence="3">Uncharacterized protein</fullName>
    </submittedName>
</protein>
<keyword evidence="4" id="KW-1185">Reference proteome</keyword>
<proteinExistence type="predicted"/>
<feature type="region of interest" description="Disordered" evidence="1">
    <location>
        <begin position="24"/>
        <end position="64"/>
    </location>
</feature>
<evidence type="ECO:0000313" key="3">
    <source>
        <dbReference type="EMBL" id="RDK03198.1"/>
    </source>
</evidence>
<feature type="signal peptide" evidence="2">
    <location>
        <begin position="1"/>
        <end position="21"/>
    </location>
</feature>
<sequence>MMAALRFAALLVLLTAGCSPAWPNAGFRPAPTAQTAQTDTPPPTPAAANDQRHAAPPKKAPVLSVGVSDPDTRLILPWFLTDIINAINTPTSASDFLRTFGHGL</sequence>
<evidence type="ECO:0000256" key="1">
    <source>
        <dbReference type="SAM" id="MobiDB-lite"/>
    </source>
</evidence>
<dbReference type="EMBL" id="QHKS01000005">
    <property type="protein sequence ID" value="RDK03198.1"/>
    <property type="molecule type" value="Genomic_DNA"/>
</dbReference>
<dbReference type="Proteomes" id="UP000254875">
    <property type="component" value="Unassembled WGS sequence"/>
</dbReference>
<gene>
    <name evidence="3" type="ORF">DLM46_09975</name>
</gene>
<organism evidence="3 4">
    <name type="scientific">Paraburkholderia lacunae</name>
    <dbReference type="NCBI Taxonomy" id="2211104"/>
    <lineage>
        <taxon>Bacteria</taxon>
        <taxon>Pseudomonadati</taxon>
        <taxon>Pseudomonadota</taxon>
        <taxon>Betaproteobacteria</taxon>
        <taxon>Burkholderiales</taxon>
        <taxon>Burkholderiaceae</taxon>
        <taxon>Paraburkholderia</taxon>
    </lineage>
</organism>